<organism evidence="2 3">
    <name type="scientific">Sphingomonas telluris</name>
    <dbReference type="NCBI Taxonomy" id="2907998"/>
    <lineage>
        <taxon>Bacteria</taxon>
        <taxon>Pseudomonadati</taxon>
        <taxon>Pseudomonadota</taxon>
        <taxon>Alphaproteobacteria</taxon>
        <taxon>Sphingomonadales</taxon>
        <taxon>Sphingomonadaceae</taxon>
        <taxon>Sphingomonas</taxon>
    </lineage>
</organism>
<evidence type="ECO:0000313" key="2">
    <source>
        <dbReference type="EMBL" id="MCH8616194.1"/>
    </source>
</evidence>
<dbReference type="InterPro" id="IPR011250">
    <property type="entry name" value="OMP/PagP_B-barrel"/>
</dbReference>
<evidence type="ECO:0000313" key="3">
    <source>
        <dbReference type="Proteomes" id="UP001203058"/>
    </source>
</evidence>
<dbReference type="EMBL" id="JAKZHW010000001">
    <property type="protein sequence ID" value="MCH8616194.1"/>
    <property type="molecule type" value="Genomic_DNA"/>
</dbReference>
<proteinExistence type="predicted"/>
<dbReference type="Proteomes" id="UP001203058">
    <property type="component" value="Unassembled WGS sequence"/>
</dbReference>
<feature type="signal peptide" evidence="1">
    <location>
        <begin position="1"/>
        <end position="22"/>
    </location>
</feature>
<keyword evidence="3" id="KW-1185">Reference proteome</keyword>
<name>A0ABS9VNV1_9SPHN</name>
<dbReference type="SUPFAM" id="SSF56925">
    <property type="entry name" value="OMPA-like"/>
    <property type="match status" value="1"/>
</dbReference>
<evidence type="ECO:0000256" key="1">
    <source>
        <dbReference type="SAM" id="SignalP"/>
    </source>
</evidence>
<sequence length="280" mass="30348">MRFYRAFAALPLLAALPSPGNAQVAQTSAETVSEVAAADPPSAPATTTTEATDASKEWEFSTVTYLWAASVHGDSDISPLPTADVDLKFSKVLKNLKFAFMGAAEARHDRLIFLGDLMWTHLGASDGVGVRDPDFLKAKLDLKTLAVTGLAGYRVANEGPVVVDLFAGGRVNNSTTELKLTGPNREARAKVSETWVDPVVATRLFFPAGGKFGVTLYGDIGGVLWGSDFSWQGVATVDYRLSHKMMLAAGWRYFKVNYDTHDFRYNIAQSGPILGLRYTF</sequence>
<accession>A0ABS9VNV1</accession>
<gene>
    <name evidence="2" type="ORF">LZ016_08795</name>
</gene>
<protein>
    <submittedName>
        <fullName evidence="2">Porin family protein</fullName>
    </submittedName>
</protein>
<reference evidence="2 3" key="1">
    <citation type="submission" date="2022-03" db="EMBL/GenBank/DDBJ databases">
        <authorList>
            <person name="Jo J.-H."/>
            <person name="Im W.-T."/>
        </authorList>
    </citation>
    <scope>NUCLEOTIDE SEQUENCE [LARGE SCALE GENOMIC DNA]</scope>
    <source>
        <strain evidence="2 3">SM33</strain>
    </source>
</reference>
<dbReference type="RefSeq" id="WP_241447004.1">
    <property type="nucleotide sequence ID" value="NZ_JAKZHW010000001.1"/>
</dbReference>
<comment type="caution">
    <text evidence="2">The sequence shown here is derived from an EMBL/GenBank/DDBJ whole genome shotgun (WGS) entry which is preliminary data.</text>
</comment>
<keyword evidence="1" id="KW-0732">Signal</keyword>
<feature type="chain" id="PRO_5046034081" evidence="1">
    <location>
        <begin position="23"/>
        <end position="280"/>
    </location>
</feature>